<dbReference type="PANTHER" id="PTHR10039">
    <property type="entry name" value="AMELOGENIN"/>
    <property type="match status" value="1"/>
</dbReference>
<dbReference type="Pfam" id="PF05057">
    <property type="entry name" value="DUF676"/>
    <property type="match status" value="1"/>
</dbReference>
<gene>
    <name evidence="7" type="ORF">FZEAL_2144</name>
</gene>
<feature type="region of interest" description="Disordered" evidence="3">
    <location>
        <begin position="1"/>
        <end position="24"/>
    </location>
</feature>
<dbReference type="EMBL" id="JABEYC010000131">
    <property type="protein sequence ID" value="KAF4982167.1"/>
    <property type="molecule type" value="Genomic_DNA"/>
</dbReference>
<accession>A0A8H4XP68</accession>
<dbReference type="SUPFAM" id="SSF52540">
    <property type="entry name" value="P-loop containing nucleoside triphosphate hydrolases"/>
    <property type="match status" value="1"/>
</dbReference>
<dbReference type="InterPro" id="IPR027417">
    <property type="entry name" value="P-loop_NTPase"/>
</dbReference>
<dbReference type="Gene3D" id="2.130.10.10">
    <property type="entry name" value="YVTN repeat-like/Quinoprotein amine dehydrogenase"/>
    <property type="match status" value="2"/>
</dbReference>
<keyword evidence="2" id="KW-0677">Repeat</keyword>
<feature type="compositionally biased region" description="Low complexity" evidence="3">
    <location>
        <begin position="34"/>
        <end position="44"/>
    </location>
</feature>
<evidence type="ECO:0008006" key="9">
    <source>
        <dbReference type="Google" id="ProtNLM"/>
    </source>
</evidence>
<comment type="caution">
    <text evidence="7">The sequence shown here is derived from an EMBL/GenBank/DDBJ whole genome shotgun (WGS) entry which is preliminary data.</text>
</comment>
<feature type="domain" description="DUF676" evidence="4">
    <location>
        <begin position="74"/>
        <end position="203"/>
    </location>
</feature>
<dbReference type="InterPro" id="IPR011047">
    <property type="entry name" value="Quinoprotein_ADH-like_sf"/>
</dbReference>
<dbReference type="Pfam" id="PF24883">
    <property type="entry name" value="NPHP3_N"/>
    <property type="match status" value="1"/>
</dbReference>
<organism evidence="7 8">
    <name type="scientific">Fusarium zealandicum</name>
    <dbReference type="NCBI Taxonomy" id="1053134"/>
    <lineage>
        <taxon>Eukaryota</taxon>
        <taxon>Fungi</taxon>
        <taxon>Dikarya</taxon>
        <taxon>Ascomycota</taxon>
        <taxon>Pezizomycotina</taxon>
        <taxon>Sordariomycetes</taxon>
        <taxon>Hypocreomycetidae</taxon>
        <taxon>Hypocreales</taxon>
        <taxon>Nectriaceae</taxon>
        <taxon>Fusarium</taxon>
        <taxon>Fusarium staphyleae species complex</taxon>
    </lineage>
</organism>
<proteinExistence type="inferred from homology"/>
<reference evidence="7" key="1">
    <citation type="journal article" date="2020" name="BMC Genomics">
        <title>Correction to: Identification and distribution of gene clusters required for synthesis of sphingolipid metabolism inhibitors in diverse species of the filamentous fungus Fusarium.</title>
        <authorList>
            <person name="Kim H.S."/>
            <person name="Lohmar J.M."/>
            <person name="Busman M."/>
            <person name="Brown D.W."/>
            <person name="Naumann T.A."/>
            <person name="Divon H.H."/>
            <person name="Lysoe E."/>
            <person name="Uhlig S."/>
            <person name="Proctor R.H."/>
        </authorList>
    </citation>
    <scope>NUCLEOTIDE SEQUENCE</scope>
    <source>
        <strain evidence="7">NRRL 22465</strain>
    </source>
</reference>
<dbReference type="SMART" id="SM00320">
    <property type="entry name" value="WD40"/>
    <property type="match status" value="5"/>
</dbReference>
<protein>
    <recommendedName>
        <fullName evidence="9">GPI inositol-deacylase</fullName>
    </recommendedName>
</protein>
<dbReference type="InterPro" id="IPR001680">
    <property type="entry name" value="WD40_rpt"/>
</dbReference>
<comment type="similarity">
    <text evidence="1">Belongs to the putative lipase ROG1 family.</text>
</comment>
<evidence type="ECO:0000259" key="5">
    <source>
        <dbReference type="Pfam" id="PF22939"/>
    </source>
</evidence>
<dbReference type="Pfam" id="PF22939">
    <property type="entry name" value="WHD_GPIID"/>
    <property type="match status" value="1"/>
</dbReference>
<dbReference type="Gene3D" id="3.40.50.300">
    <property type="entry name" value="P-loop containing nucleotide triphosphate hydrolases"/>
    <property type="match status" value="1"/>
</dbReference>
<dbReference type="InterPro" id="IPR015943">
    <property type="entry name" value="WD40/YVTN_repeat-like_dom_sf"/>
</dbReference>
<dbReference type="SUPFAM" id="SSF50998">
    <property type="entry name" value="Quinoprotein alcohol dehydrogenase-like"/>
    <property type="match status" value="1"/>
</dbReference>
<dbReference type="InterPro" id="IPR056884">
    <property type="entry name" value="NPHP3-like_N"/>
</dbReference>
<evidence type="ECO:0000313" key="8">
    <source>
        <dbReference type="Proteomes" id="UP000635477"/>
    </source>
</evidence>
<evidence type="ECO:0000259" key="4">
    <source>
        <dbReference type="Pfam" id="PF05057"/>
    </source>
</evidence>
<sequence length="1568" mass="173810">MFFRKQRRANSDLPQAGSSSTRSAVASLLSPFSLSRTSSSKTPSNAPNNVESPIPPGPLGLTLLYSPPEPQIDFIFVHGLGGNSRKTWTKESMQSLFWPQEWLPKDPAFKNVRIHSYGYDSEYLKGREDRLNIHHVGKSLLGAISTSPCIANCATRIVTVGHSIGGLVAKKAFILAKQDAVLETLAGRFRAFYFLATPHRGSDSAKLLKNLVKIAYERAYVPNLGRNSASIQVINDEFRHFSADLELWSFYETKHMRHFSSPIVDPESAVLGYPGEKQMPMDADHRSICKFDTSDDANYRLLRNALAWTVNNISAVAPELKLKKRSRIKELKQYLEVSEIMYDDLLTVRQNRLHDSCQWLTAKPSYVEWRDGKSGNDRTLWIKGKPATGKSVLAGYVVDDLRESGLECSYFFFKHGDESKSSIGRCLRSLAFQIASSNIEVGDAILEMQADGIRLDHVDEPTLWRVLFQSCIFPSSTTRHYWVIDALDECFDPPVFFDVMISSIGELVPLRIMVTSLDTASLDLGFSSIPSNLSLSLLISTTDTEQDLRRLVKSKTHALGAVGPEDSSLFVERIVEKAKGSFLWTILVLKELAQCHSKKEINEILEEVPKGMESLYKRILDSMSQATRGKRLAKAILMWAACAIRPMTIEELNGALRLDIDDSFPRLEKSIAALCGQLVVVDKFDRVQMVHETARRFLLSSGFESEFSLDKVKAHTRMAQISLTYFVGEEMQPPRTNPRRSSAGITTRRLDFAAYACTAYSYHLSKADPLSLETFLLVEKFLKSNVLAWIETIADSRNLNQLIRASKHLETYGIACAVSRPPLDPRIKHIQKWIIDLARIPAMFGNALVASPSAIYSLIPPFCPTDSMIFNTNGRGRRLSVVGASTKQWDDRLLCIDFQQAEPSSLCYGDEFVAVGLTSGLISLYHVTSYQEYNVLDHGESISLVAFKSKSDFMATCGMGMLKIWNIRSGKVVHSFDSPPGPLDMGFDGEVLLIASSENYIASWDFTTGTDPILAQRPWNDGPEKRFTPTSECPCVLALFASQGIFAVAWINQPITLWDIEEGAYAGSCGMKNSRRETSSYRVVALAFNPNPNVGLLAVAYVGGDLALLDPFADKQLECIQADCQTLAASPDGRLLAAGGGGGIIHVYEFDTFRLLYRVKSSGSYIKQLAFARNSVRLADIRGSQCTVWEPGALLRDSRSDESRGVTSTSMVEMVSVESKAKITAMVVHPTAEIVFCGMDDGSVVLYSRKTAARLRTLCSHKAPIRLLAWCESKSALMSADASNKILLHAIHKSESQGWLADAAMLFTSRLESNQAAIVDVLVGDAASKFVVSTRESDHMFTLDDGEQRLQQTCSSKPGIRKWILHPQSPLHLVCLDNVEARVYCWADWSQVKSVPLSLNHETMQLKNATLYSMDRDQRILLELSDRDGSVSPSSIVVSDVAYLSLEDEGNRFLPQKLSESADIADQIETAGDKEKTIMTSCSLPMLDTQTASLTSNITHVIGGKLAPGLGGGSSVSEVLRHFFIPHDWFAGERDVVCALAQNDILLTRGSDLAVIRRGFEQAERIVY</sequence>
<evidence type="ECO:0000256" key="3">
    <source>
        <dbReference type="SAM" id="MobiDB-lite"/>
    </source>
</evidence>
<evidence type="ECO:0000259" key="6">
    <source>
        <dbReference type="Pfam" id="PF24883"/>
    </source>
</evidence>
<dbReference type="InterPro" id="IPR054471">
    <property type="entry name" value="GPIID_WHD"/>
</dbReference>
<name>A0A8H4XP68_9HYPO</name>
<evidence type="ECO:0000313" key="7">
    <source>
        <dbReference type="EMBL" id="KAF4982167.1"/>
    </source>
</evidence>
<dbReference type="SUPFAM" id="SSF53474">
    <property type="entry name" value="alpha/beta-Hydrolases"/>
    <property type="match status" value="1"/>
</dbReference>
<dbReference type="Proteomes" id="UP000635477">
    <property type="component" value="Unassembled WGS sequence"/>
</dbReference>
<evidence type="ECO:0000256" key="2">
    <source>
        <dbReference type="ARBA" id="ARBA00022737"/>
    </source>
</evidence>
<feature type="domain" description="GPI inositol-deacylase winged helix" evidence="5">
    <location>
        <begin position="620"/>
        <end position="709"/>
    </location>
</feature>
<dbReference type="PANTHER" id="PTHR10039:SF16">
    <property type="entry name" value="GPI INOSITOL-DEACYLASE"/>
    <property type="match status" value="1"/>
</dbReference>
<dbReference type="OrthoDB" id="194358at2759"/>
<feature type="region of interest" description="Disordered" evidence="3">
    <location>
        <begin position="34"/>
        <end position="53"/>
    </location>
</feature>
<keyword evidence="8" id="KW-1185">Reference proteome</keyword>
<dbReference type="InterPro" id="IPR007751">
    <property type="entry name" value="DUF676_lipase-like"/>
</dbReference>
<feature type="domain" description="Nephrocystin 3-like N-terminal" evidence="6">
    <location>
        <begin position="356"/>
        <end position="516"/>
    </location>
</feature>
<reference evidence="7" key="2">
    <citation type="submission" date="2020-05" db="EMBL/GenBank/DDBJ databases">
        <authorList>
            <person name="Kim H.-S."/>
            <person name="Proctor R.H."/>
            <person name="Brown D.W."/>
        </authorList>
    </citation>
    <scope>NUCLEOTIDE SEQUENCE</scope>
    <source>
        <strain evidence="7">NRRL 22465</strain>
    </source>
</reference>
<dbReference type="Gene3D" id="3.40.50.1820">
    <property type="entry name" value="alpha/beta hydrolase"/>
    <property type="match status" value="1"/>
</dbReference>
<feature type="compositionally biased region" description="Polar residues" evidence="3">
    <location>
        <begin position="12"/>
        <end position="24"/>
    </location>
</feature>
<dbReference type="InterPro" id="IPR029058">
    <property type="entry name" value="AB_hydrolase_fold"/>
</dbReference>
<evidence type="ECO:0000256" key="1">
    <source>
        <dbReference type="ARBA" id="ARBA00007920"/>
    </source>
</evidence>